<sequence length="185" mass="20593">MLIARSTQEAHLYMDLHACACGAEGFEREHRLDERDGVLVAVYEGVCPECGRARSFAFRLTDELPPAPPAFGGSEPSRIIDPGEFLWVGDQVATDAGLRLLHTPPAERHEQREGSAFALAAVEEVLKFLPQGLDRIPEELFTSERGREVYARTPHRFERAALLENIARKRRILESLDHVGPQPGA</sequence>
<evidence type="ECO:0000313" key="2">
    <source>
        <dbReference type="Proteomes" id="UP000442990"/>
    </source>
</evidence>
<reference evidence="1 2" key="1">
    <citation type="submission" date="2019-09" db="EMBL/GenBank/DDBJ databases">
        <title>Isolation and identification of active actinomycetes.</title>
        <authorList>
            <person name="Yu Z."/>
            <person name="Han C."/>
            <person name="Yu B."/>
        </authorList>
    </citation>
    <scope>NUCLEOTIDE SEQUENCE [LARGE SCALE GENOMIC DNA]</scope>
    <source>
        <strain evidence="1 2">NEAU-H2</strain>
    </source>
</reference>
<gene>
    <name evidence="1" type="ORF">F8144_19555</name>
</gene>
<dbReference type="EMBL" id="WBKG01000016">
    <property type="protein sequence ID" value="KAB1986874.1"/>
    <property type="molecule type" value="Genomic_DNA"/>
</dbReference>
<dbReference type="AlphaFoldDB" id="A0A7J5DDF9"/>
<keyword evidence="2" id="KW-1185">Reference proteome</keyword>
<accession>A0A7J5DDF9</accession>
<protein>
    <submittedName>
        <fullName evidence="1">Uncharacterized protein</fullName>
    </submittedName>
</protein>
<comment type="caution">
    <text evidence="1">The sequence shown here is derived from an EMBL/GenBank/DDBJ whole genome shotgun (WGS) entry which is preliminary data.</text>
</comment>
<dbReference type="RefSeq" id="WP_151470651.1">
    <property type="nucleotide sequence ID" value="NZ_WBKG01000016.1"/>
</dbReference>
<organism evidence="1 2">
    <name type="scientific">Streptomyces triticiradicis</name>
    <dbReference type="NCBI Taxonomy" id="2651189"/>
    <lineage>
        <taxon>Bacteria</taxon>
        <taxon>Bacillati</taxon>
        <taxon>Actinomycetota</taxon>
        <taxon>Actinomycetes</taxon>
        <taxon>Kitasatosporales</taxon>
        <taxon>Streptomycetaceae</taxon>
        <taxon>Streptomyces</taxon>
    </lineage>
</organism>
<proteinExistence type="predicted"/>
<dbReference type="Proteomes" id="UP000442990">
    <property type="component" value="Unassembled WGS sequence"/>
</dbReference>
<name>A0A7J5DDF9_9ACTN</name>
<evidence type="ECO:0000313" key="1">
    <source>
        <dbReference type="EMBL" id="KAB1986874.1"/>
    </source>
</evidence>